<dbReference type="RefSeq" id="WP_250827200.1">
    <property type="nucleotide sequence ID" value="NZ_JAMOIL010000011.1"/>
</dbReference>
<sequence length="160" mass="17549">MALTIRTDDVHDPEVIAFLEAHVTQMRSISPPESVHALDVEGLRRPEITFFVAHDGAGSELLGTAALKDLGDGHLELKSMRTAPHRRGEGIGAQVLAHVLEHARAQGTTRISLETGSEDFFAPARSLYRRHGFVDTEPFADYAPDPLSTFLTLRIDATPR</sequence>
<comment type="caution">
    <text evidence="4">The sequence shown here is derived from an EMBL/GenBank/DDBJ whole genome shotgun (WGS) entry which is preliminary data.</text>
</comment>
<dbReference type="InterPro" id="IPR050832">
    <property type="entry name" value="Bact_Acetyltransf"/>
</dbReference>
<accession>A0A9X2D746</accession>
<protein>
    <submittedName>
        <fullName evidence="4">GNAT family N-acetyltransferase</fullName>
    </submittedName>
</protein>
<reference evidence="4" key="1">
    <citation type="submission" date="2022-05" db="EMBL/GenBank/DDBJ databases">
        <authorList>
            <person name="Tuo L."/>
        </authorList>
    </citation>
    <scope>NUCLEOTIDE SEQUENCE</scope>
    <source>
        <strain evidence="4">BSK12Z-4</strain>
    </source>
</reference>
<dbReference type="InterPro" id="IPR000182">
    <property type="entry name" value="GNAT_dom"/>
</dbReference>
<evidence type="ECO:0000313" key="5">
    <source>
        <dbReference type="Proteomes" id="UP001139485"/>
    </source>
</evidence>
<dbReference type="PANTHER" id="PTHR43877:SF5">
    <property type="entry name" value="BLL8307 PROTEIN"/>
    <property type="match status" value="1"/>
</dbReference>
<dbReference type="PROSITE" id="PS51186">
    <property type="entry name" value="GNAT"/>
    <property type="match status" value="1"/>
</dbReference>
<dbReference type="CDD" id="cd04301">
    <property type="entry name" value="NAT_SF"/>
    <property type="match status" value="1"/>
</dbReference>
<dbReference type="Gene3D" id="3.40.630.30">
    <property type="match status" value="1"/>
</dbReference>
<dbReference type="GO" id="GO:0016747">
    <property type="term" value="F:acyltransferase activity, transferring groups other than amino-acyl groups"/>
    <property type="evidence" value="ECO:0007669"/>
    <property type="project" value="InterPro"/>
</dbReference>
<proteinExistence type="predicted"/>
<evidence type="ECO:0000256" key="2">
    <source>
        <dbReference type="ARBA" id="ARBA00023315"/>
    </source>
</evidence>
<dbReference type="Proteomes" id="UP001139485">
    <property type="component" value="Unassembled WGS sequence"/>
</dbReference>
<organism evidence="4 5">
    <name type="scientific">Nocardioides bruguierae</name>
    <dbReference type="NCBI Taxonomy" id="2945102"/>
    <lineage>
        <taxon>Bacteria</taxon>
        <taxon>Bacillati</taxon>
        <taxon>Actinomycetota</taxon>
        <taxon>Actinomycetes</taxon>
        <taxon>Propionibacteriales</taxon>
        <taxon>Nocardioidaceae</taxon>
        <taxon>Nocardioides</taxon>
    </lineage>
</organism>
<dbReference type="PANTHER" id="PTHR43877">
    <property type="entry name" value="AMINOALKYLPHOSPHONATE N-ACETYLTRANSFERASE-RELATED-RELATED"/>
    <property type="match status" value="1"/>
</dbReference>
<dbReference type="AlphaFoldDB" id="A0A9X2D746"/>
<dbReference type="InterPro" id="IPR016181">
    <property type="entry name" value="Acyl_CoA_acyltransferase"/>
</dbReference>
<dbReference type="SUPFAM" id="SSF55729">
    <property type="entry name" value="Acyl-CoA N-acyltransferases (Nat)"/>
    <property type="match status" value="1"/>
</dbReference>
<keyword evidence="5" id="KW-1185">Reference proteome</keyword>
<evidence type="ECO:0000259" key="3">
    <source>
        <dbReference type="PROSITE" id="PS51186"/>
    </source>
</evidence>
<gene>
    <name evidence="4" type="ORF">M8330_09915</name>
</gene>
<feature type="domain" description="N-acetyltransferase" evidence="3">
    <location>
        <begin position="3"/>
        <end position="156"/>
    </location>
</feature>
<dbReference type="Pfam" id="PF00583">
    <property type="entry name" value="Acetyltransf_1"/>
    <property type="match status" value="1"/>
</dbReference>
<evidence type="ECO:0000256" key="1">
    <source>
        <dbReference type="ARBA" id="ARBA00022679"/>
    </source>
</evidence>
<name>A0A9X2D746_9ACTN</name>
<dbReference type="EMBL" id="JAMOIL010000011">
    <property type="protein sequence ID" value="MCM0620608.1"/>
    <property type="molecule type" value="Genomic_DNA"/>
</dbReference>
<keyword evidence="1" id="KW-0808">Transferase</keyword>
<evidence type="ECO:0000313" key="4">
    <source>
        <dbReference type="EMBL" id="MCM0620608.1"/>
    </source>
</evidence>
<keyword evidence="2" id="KW-0012">Acyltransferase</keyword>